<dbReference type="Proteomes" id="UP000478837">
    <property type="component" value="Unassembled WGS sequence"/>
</dbReference>
<dbReference type="Gene3D" id="3.30.160.70">
    <property type="entry name" value="Methylated DNA-protein cysteine methyltransferase domain"/>
    <property type="match status" value="1"/>
</dbReference>
<dbReference type="GO" id="GO:0006307">
    <property type="term" value="P:DNA alkylation repair"/>
    <property type="evidence" value="ECO:0007669"/>
    <property type="project" value="UniProtKB-UniRule"/>
</dbReference>
<evidence type="ECO:0000256" key="1">
    <source>
        <dbReference type="ARBA" id="ARBA00001286"/>
    </source>
</evidence>
<dbReference type="Pfam" id="PF02870">
    <property type="entry name" value="Methyltransf_1N"/>
    <property type="match status" value="1"/>
</dbReference>
<comment type="subcellular location">
    <subcellularLocation>
        <location evidence="8">Cytoplasm</location>
    </subcellularLocation>
</comment>
<evidence type="ECO:0000256" key="6">
    <source>
        <dbReference type="ARBA" id="ARBA00023204"/>
    </source>
</evidence>
<dbReference type="SUPFAM" id="SSF53155">
    <property type="entry name" value="Methylated DNA-protein cysteine methyltransferase domain"/>
    <property type="match status" value="1"/>
</dbReference>
<proteinExistence type="inferred from homology"/>
<dbReference type="SUPFAM" id="SSF46767">
    <property type="entry name" value="Methylated DNA-protein cysteine methyltransferase, C-terminal domain"/>
    <property type="match status" value="1"/>
</dbReference>
<evidence type="ECO:0000256" key="5">
    <source>
        <dbReference type="ARBA" id="ARBA00022763"/>
    </source>
</evidence>
<comment type="miscellaneous">
    <text evidence="8">This enzyme catalyzes only one turnover and therefore is not strictly catalytic. According to one definition, an enzyme is a biocatalyst that acts repeatedly and over many reaction cycles.</text>
</comment>
<evidence type="ECO:0000256" key="8">
    <source>
        <dbReference type="HAMAP-Rule" id="MF_00772"/>
    </source>
</evidence>
<dbReference type="CDD" id="cd06445">
    <property type="entry name" value="ATase"/>
    <property type="match status" value="1"/>
</dbReference>
<keyword evidence="12" id="KW-1185">Reference proteome</keyword>
<evidence type="ECO:0000259" key="9">
    <source>
        <dbReference type="Pfam" id="PF01035"/>
    </source>
</evidence>
<reference evidence="11 12" key="1">
    <citation type="submission" date="2020-01" db="EMBL/GenBank/DDBJ databases">
        <title>Genomes of bacteria type strains.</title>
        <authorList>
            <person name="Chen J."/>
            <person name="Zhu S."/>
            <person name="Yang J."/>
        </authorList>
    </citation>
    <scope>NUCLEOTIDE SEQUENCE [LARGE SCALE GENOMIC DNA]</scope>
    <source>
        <strain evidence="11 12">LMG 22958</strain>
    </source>
</reference>
<feature type="active site" description="Nucleophile; methyl group acceptor" evidence="8">
    <location>
        <position position="155"/>
    </location>
</feature>
<dbReference type="GO" id="GO:0005737">
    <property type="term" value="C:cytoplasm"/>
    <property type="evidence" value="ECO:0007669"/>
    <property type="project" value="UniProtKB-SubCell"/>
</dbReference>
<evidence type="ECO:0000259" key="10">
    <source>
        <dbReference type="Pfam" id="PF02870"/>
    </source>
</evidence>
<dbReference type="InterPro" id="IPR036388">
    <property type="entry name" value="WH-like_DNA-bd_sf"/>
</dbReference>
<dbReference type="InterPro" id="IPR036217">
    <property type="entry name" value="MethylDNA_cys_MeTrfase_DNAb"/>
</dbReference>
<keyword evidence="3 8" id="KW-0489">Methyltransferase</keyword>
<gene>
    <name evidence="11" type="ORF">GTW09_06775</name>
</gene>
<dbReference type="Gene3D" id="1.10.10.10">
    <property type="entry name" value="Winged helix-like DNA-binding domain superfamily/Winged helix DNA-binding domain"/>
    <property type="match status" value="1"/>
</dbReference>
<dbReference type="GO" id="GO:0032259">
    <property type="term" value="P:methylation"/>
    <property type="evidence" value="ECO:0007669"/>
    <property type="project" value="UniProtKB-KW"/>
</dbReference>
<dbReference type="PROSITE" id="PS00374">
    <property type="entry name" value="MGMT"/>
    <property type="match status" value="1"/>
</dbReference>
<evidence type="ECO:0000313" key="12">
    <source>
        <dbReference type="Proteomes" id="UP000478837"/>
    </source>
</evidence>
<dbReference type="Pfam" id="PF01035">
    <property type="entry name" value="DNA_binding_1"/>
    <property type="match status" value="1"/>
</dbReference>
<organism evidence="11 12">
    <name type="scientific">Alteromonas hispanica</name>
    <dbReference type="NCBI Taxonomy" id="315421"/>
    <lineage>
        <taxon>Bacteria</taxon>
        <taxon>Pseudomonadati</taxon>
        <taxon>Pseudomonadota</taxon>
        <taxon>Gammaproteobacteria</taxon>
        <taxon>Alteromonadales</taxon>
        <taxon>Alteromonadaceae</taxon>
        <taxon>Alteromonas/Salinimonas group</taxon>
        <taxon>Alteromonas</taxon>
    </lineage>
</organism>
<accession>A0A6L9MT02</accession>
<dbReference type="EMBL" id="JAAAWP010000003">
    <property type="protein sequence ID" value="NDW21217.1"/>
    <property type="molecule type" value="Genomic_DNA"/>
</dbReference>
<dbReference type="InterPro" id="IPR008332">
    <property type="entry name" value="MethylG_MeTrfase_N"/>
</dbReference>
<comment type="catalytic activity">
    <reaction evidence="7 8">
        <text>a 6-O-methyl-2'-deoxyguanosine in DNA + L-cysteinyl-[protein] = S-methyl-L-cysteinyl-[protein] + a 2'-deoxyguanosine in DNA</text>
        <dbReference type="Rhea" id="RHEA:24000"/>
        <dbReference type="Rhea" id="RHEA-COMP:10131"/>
        <dbReference type="Rhea" id="RHEA-COMP:10132"/>
        <dbReference type="Rhea" id="RHEA-COMP:11367"/>
        <dbReference type="Rhea" id="RHEA-COMP:11368"/>
        <dbReference type="ChEBI" id="CHEBI:29950"/>
        <dbReference type="ChEBI" id="CHEBI:82612"/>
        <dbReference type="ChEBI" id="CHEBI:85445"/>
        <dbReference type="ChEBI" id="CHEBI:85448"/>
        <dbReference type="EC" id="2.1.1.63"/>
    </reaction>
</comment>
<dbReference type="GO" id="GO:0003908">
    <property type="term" value="F:methylated-DNA-[protein]-cysteine S-methyltransferase activity"/>
    <property type="evidence" value="ECO:0007669"/>
    <property type="project" value="UniProtKB-UniRule"/>
</dbReference>
<evidence type="ECO:0000256" key="7">
    <source>
        <dbReference type="ARBA" id="ARBA00049348"/>
    </source>
</evidence>
<comment type="function">
    <text evidence="8">Involved in the cellular defense against the biological effects of O6-methylguanine (O6-MeG) and O4-methylthymine (O4-MeT) in DNA. Repairs the methylated nucleobase in DNA by stoichiometrically transferring the methyl group to a cysteine residue in the enzyme. This is a suicide reaction: the enzyme is irreversibly inactivated.</text>
</comment>
<comment type="caution">
    <text evidence="11">The sequence shown here is derived from an EMBL/GenBank/DDBJ whole genome shotgun (WGS) entry which is preliminary data.</text>
</comment>
<comment type="catalytic activity">
    <reaction evidence="1 8">
        <text>a 4-O-methyl-thymidine in DNA + L-cysteinyl-[protein] = a thymidine in DNA + S-methyl-L-cysteinyl-[protein]</text>
        <dbReference type="Rhea" id="RHEA:53428"/>
        <dbReference type="Rhea" id="RHEA-COMP:10131"/>
        <dbReference type="Rhea" id="RHEA-COMP:10132"/>
        <dbReference type="Rhea" id="RHEA-COMP:13555"/>
        <dbReference type="Rhea" id="RHEA-COMP:13556"/>
        <dbReference type="ChEBI" id="CHEBI:29950"/>
        <dbReference type="ChEBI" id="CHEBI:82612"/>
        <dbReference type="ChEBI" id="CHEBI:137386"/>
        <dbReference type="ChEBI" id="CHEBI:137387"/>
        <dbReference type="EC" id="2.1.1.63"/>
    </reaction>
</comment>
<keyword evidence="5 8" id="KW-0227">DNA damage</keyword>
<keyword evidence="2 8" id="KW-0963">Cytoplasm</keyword>
<protein>
    <recommendedName>
        <fullName evidence="8">Methylated-DNA--protein-cysteine methyltransferase</fullName>
        <ecNumber evidence="8">2.1.1.63</ecNumber>
    </recommendedName>
    <alternativeName>
        <fullName evidence="8">6-O-methylguanine-DNA methyltransferase</fullName>
        <shortName evidence="8">MGMT</shortName>
    </alternativeName>
    <alternativeName>
        <fullName evidence="8">O-6-methylguanine-DNA-alkyltransferase</fullName>
    </alternativeName>
</protein>
<dbReference type="InterPro" id="IPR001497">
    <property type="entry name" value="MethylDNA_cys_MeTrfase_AS"/>
</dbReference>
<dbReference type="AlphaFoldDB" id="A0A6L9MT02"/>
<dbReference type="PANTHER" id="PTHR10815">
    <property type="entry name" value="METHYLATED-DNA--PROTEIN-CYSTEINE METHYLTRANSFERASE"/>
    <property type="match status" value="1"/>
</dbReference>
<dbReference type="RefSeq" id="WP_163111099.1">
    <property type="nucleotide sequence ID" value="NZ_JAAAWP010000003.1"/>
</dbReference>
<dbReference type="NCBIfam" id="TIGR00589">
    <property type="entry name" value="ogt"/>
    <property type="match status" value="1"/>
</dbReference>
<dbReference type="InterPro" id="IPR023546">
    <property type="entry name" value="MGMT"/>
</dbReference>
<dbReference type="HAMAP" id="MF_00772">
    <property type="entry name" value="OGT"/>
    <property type="match status" value="1"/>
</dbReference>
<comment type="similarity">
    <text evidence="8">Belongs to the MGMT family.</text>
</comment>
<dbReference type="FunFam" id="1.10.10.10:FF:000337">
    <property type="entry name" value="Methylated-DNA--protein-cysteine methyltransferase"/>
    <property type="match status" value="1"/>
</dbReference>
<evidence type="ECO:0000256" key="3">
    <source>
        <dbReference type="ARBA" id="ARBA00022603"/>
    </source>
</evidence>
<dbReference type="EC" id="2.1.1.63" evidence="8"/>
<feature type="domain" description="Methylguanine DNA methyltransferase ribonuclease-like" evidence="10">
    <location>
        <begin position="19"/>
        <end position="99"/>
    </location>
</feature>
<feature type="domain" description="Methylated-DNA-[protein]-cysteine S-methyltransferase DNA binding" evidence="9">
    <location>
        <begin position="104"/>
        <end position="184"/>
    </location>
</feature>
<keyword evidence="4 8" id="KW-0808">Transferase</keyword>
<evidence type="ECO:0000313" key="11">
    <source>
        <dbReference type="EMBL" id="NDW21217.1"/>
    </source>
</evidence>
<dbReference type="InterPro" id="IPR036631">
    <property type="entry name" value="MGMT_N_sf"/>
</dbReference>
<sequence>MNENGRKDGSEQSFLFSQSIDTQQGVLTVQASNKGVTAIAFGEFLGASQPAHTKSTATAIEPNQVTSSEITKNAITEDACTQLKAYFAKKLNTFDLPLDVNGTEFQMSVWKALKEIPYGQTVSYLDIAKTIGNPKAVRAVGLANGKNPIAIVVPCHRVIGSNNTLTGYAGGLARKQFLLNLEGAQGRLWE</sequence>
<evidence type="ECO:0000256" key="4">
    <source>
        <dbReference type="ARBA" id="ARBA00022679"/>
    </source>
</evidence>
<dbReference type="PANTHER" id="PTHR10815:SF13">
    <property type="entry name" value="METHYLATED-DNA--PROTEIN-CYSTEINE METHYLTRANSFERASE"/>
    <property type="match status" value="1"/>
</dbReference>
<dbReference type="InterPro" id="IPR014048">
    <property type="entry name" value="MethylDNA_cys_MeTrfase_DNA-bd"/>
</dbReference>
<evidence type="ECO:0000256" key="2">
    <source>
        <dbReference type="ARBA" id="ARBA00022490"/>
    </source>
</evidence>
<keyword evidence="6 8" id="KW-0234">DNA repair</keyword>
<name>A0A6L9MT02_9ALTE</name>